<dbReference type="EMBL" id="KN824853">
    <property type="protein sequence ID" value="KIK99661.1"/>
    <property type="molecule type" value="Genomic_DNA"/>
</dbReference>
<evidence type="ECO:0000256" key="1">
    <source>
        <dbReference type="SAM" id="Phobius"/>
    </source>
</evidence>
<name>A0A0D0E534_9AGAM</name>
<proteinExistence type="predicted"/>
<protein>
    <submittedName>
        <fullName evidence="2">Uncharacterized protein</fullName>
    </submittedName>
</protein>
<keyword evidence="3" id="KW-1185">Reference proteome</keyword>
<reference evidence="2 3" key="1">
    <citation type="submission" date="2014-04" db="EMBL/GenBank/DDBJ databases">
        <authorList>
            <consortium name="DOE Joint Genome Institute"/>
            <person name="Kuo A."/>
            <person name="Kohler A."/>
            <person name="Jargeat P."/>
            <person name="Nagy L.G."/>
            <person name="Floudas D."/>
            <person name="Copeland A."/>
            <person name="Barry K.W."/>
            <person name="Cichocki N."/>
            <person name="Veneault-Fourrey C."/>
            <person name="LaButti K."/>
            <person name="Lindquist E.A."/>
            <person name="Lipzen A."/>
            <person name="Lundell T."/>
            <person name="Morin E."/>
            <person name="Murat C."/>
            <person name="Sun H."/>
            <person name="Tunlid A."/>
            <person name="Henrissat B."/>
            <person name="Grigoriev I.V."/>
            <person name="Hibbett D.S."/>
            <person name="Martin F."/>
            <person name="Nordberg H.P."/>
            <person name="Cantor M.N."/>
            <person name="Hua S.X."/>
        </authorList>
    </citation>
    <scope>NUCLEOTIDE SEQUENCE [LARGE SCALE GENOMIC DNA]</scope>
    <source>
        <strain evidence="2 3">Ve08.2h10</strain>
    </source>
</reference>
<dbReference type="HOGENOM" id="CLU_894585_0_0_1"/>
<dbReference type="AlphaFoldDB" id="A0A0D0E534"/>
<reference evidence="3" key="2">
    <citation type="submission" date="2015-01" db="EMBL/GenBank/DDBJ databases">
        <title>Evolutionary Origins and Diversification of the Mycorrhizal Mutualists.</title>
        <authorList>
            <consortium name="DOE Joint Genome Institute"/>
            <consortium name="Mycorrhizal Genomics Consortium"/>
            <person name="Kohler A."/>
            <person name="Kuo A."/>
            <person name="Nagy L.G."/>
            <person name="Floudas D."/>
            <person name="Copeland A."/>
            <person name="Barry K.W."/>
            <person name="Cichocki N."/>
            <person name="Veneault-Fourrey C."/>
            <person name="LaButti K."/>
            <person name="Lindquist E.A."/>
            <person name="Lipzen A."/>
            <person name="Lundell T."/>
            <person name="Morin E."/>
            <person name="Murat C."/>
            <person name="Riley R."/>
            <person name="Ohm R."/>
            <person name="Sun H."/>
            <person name="Tunlid A."/>
            <person name="Henrissat B."/>
            <person name="Grigoriev I.V."/>
            <person name="Hibbett D.S."/>
            <person name="Martin F."/>
        </authorList>
    </citation>
    <scope>NUCLEOTIDE SEQUENCE [LARGE SCALE GENOMIC DNA]</scope>
    <source>
        <strain evidence="3">Ve08.2h10</strain>
    </source>
</reference>
<accession>A0A0D0E534</accession>
<organism evidence="2 3">
    <name type="scientific">Paxillus rubicundulus Ve08.2h10</name>
    <dbReference type="NCBI Taxonomy" id="930991"/>
    <lineage>
        <taxon>Eukaryota</taxon>
        <taxon>Fungi</taxon>
        <taxon>Dikarya</taxon>
        <taxon>Basidiomycota</taxon>
        <taxon>Agaricomycotina</taxon>
        <taxon>Agaricomycetes</taxon>
        <taxon>Agaricomycetidae</taxon>
        <taxon>Boletales</taxon>
        <taxon>Paxilineae</taxon>
        <taxon>Paxillaceae</taxon>
        <taxon>Paxillus</taxon>
    </lineage>
</organism>
<evidence type="ECO:0000313" key="3">
    <source>
        <dbReference type="Proteomes" id="UP000054538"/>
    </source>
</evidence>
<feature type="transmembrane region" description="Helical" evidence="1">
    <location>
        <begin position="225"/>
        <end position="249"/>
    </location>
</feature>
<dbReference type="Proteomes" id="UP000054538">
    <property type="component" value="Unassembled WGS sequence"/>
</dbReference>
<keyword evidence="1" id="KW-0812">Transmembrane</keyword>
<keyword evidence="1" id="KW-0472">Membrane</keyword>
<gene>
    <name evidence="2" type="ORF">PAXRUDRAFT_822514</name>
</gene>
<keyword evidence="1" id="KW-1133">Transmembrane helix</keyword>
<dbReference type="InParanoid" id="A0A0D0E534"/>
<evidence type="ECO:0000313" key="2">
    <source>
        <dbReference type="EMBL" id="KIK99661.1"/>
    </source>
</evidence>
<sequence length="311" mass="34825">MRNLAVYWNFDKKYPGPQARRSPRSRYPREPAWFVVCSGICGNILLTKCVLRNTRCGGIHTSIRPCLRSVGTRAQNMHQRSEFLAPKGWTVLRASCKTNDRPKYKGDISMPCPCSHRVKMSLPASVLQKGLEPTFLSFLNIEAAVSSIPPCPTPTVLSPSWKHSILRRFRCTTVPSTILGPPLFTFFTCASANSNNLCIDSVWKIRHCYQCHDLHLPGVPVFTSLFYALVSYGSSIICIGMVVGAMASLHLTYIDLATRRRSPRLQRTQWSEYSMTLFFLLSSVTPFTNTQADALYQPLPVKDSSVGLQVA</sequence>